<sequence length="31" mass="3784">MYSIVRILFFPDIFYKICLFIDSFSKLHLRG</sequence>
<accession>A0A8S5N231</accession>
<dbReference type="EMBL" id="BK015041">
    <property type="protein sequence ID" value="DAD88544.1"/>
    <property type="molecule type" value="Genomic_DNA"/>
</dbReference>
<reference evidence="1" key="1">
    <citation type="journal article" date="2021" name="Proc. Natl. Acad. Sci. U.S.A.">
        <title>A Catalog of Tens of Thousands of Viruses from Human Metagenomes Reveals Hidden Associations with Chronic Diseases.</title>
        <authorList>
            <person name="Tisza M.J."/>
            <person name="Buck C.B."/>
        </authorList>
    </citation>
    <scope>NUCLEOTIDE SEQUENCE</scope>
    <source>
        <strain evidence="1">Cttxo15</strain>
    </source>
</reference>
<organism evidence="1">
    <name type="scientific">Podoviridae sp. cttxo15</name>
    <dbReference type="NCBI Taxonomy" id="2826584"/>
    <lineage>
        <taxon>Viruses</taxon>
        <taxon>Duplodnaviria</taxon>
        <taxon>Heunggongvirae</taxon>
        <taxon>Uroviricota</taxon>
        <taxon>Caudoviricetes</taxon>
    </lineage>
</organism>
<evidence type="ECO:0000313" key="1">
    <source>
        <dbReference type="EMBL" id="DAD88544.1"/>
    </source>
</evidence>
<proteinExistence type="predicted"/>
<protein>
    <submittedName>
        <fullName evidence="1">Uncharacterized protein</fullName>
    </submittedName>
</protein>
<name>A0A8S5N231_9CAUD</name>